<accession>A0A9P3ZLA1</accession>
<protein>
    <submittedName>
        <fullName evidence="1">Uncharacterized protein</fullName>
    </submittedName>
</protein>
<organism evidence="1 2">
    <name type="scientific">Alistipes onderdonkii</name>
    <dbReference type="NCBI Taxonomy" id="328813"/>
    <lineage>
        <taxon>Bacteria</taxon>
        <taxon>Pseudomonadati</taxon>
        <taxon>Bacteroidota</taxon>
        <taxon>Bacteroidia</taxon>
        <taxon>Bacteroidales</taxon>
        <taxon>Rikenellaceae</taxon>
        <taxon>Alistipes</taxon>
    </lineage>
</organism>
<dbReference type="AlphaFoldDB" id="A0A9P3ZLA1"/>
<sequence length="94" mass="9549">MEKKFRTLSAYLPSRRPSIPPALPFALQNGYGTSAAGQGIVVGTTGRTCPATASGRVTDATAHQASGDALSGDCNCAPMARAGFTAATRLTAAY</sequence>
<dbReference type="RefSeq" id="WP_022331898.1">
    <property type="nucleotide sequence ID" value="NZ_JADMQE010000008.1"/>
</dbReference>
<evidence type="ECO:0000313" key="2">
    <source>
        <dbReference type="Proteomes" id="UP000323119"/>
    </source>
</evidence>
<proteinExistence type="predicted"/>
<evidence type="ECO:0000313" key="1">
    <source>
        <dbReference type="EMBL" id="KAA2564348.1"/>
    </source>
</evidence>
<name>A0A9P3ZLA1_9BACT</name>
<dbReference type="Proteomes" id="UP000323119">
    <property type="component" value="Unassembled WGS sequence"/>
</dbReference>
<reference evidence="1 2" key="1">
    <citation type="journal article" date="2019" name="Nat. Med.">
        <title>A library of human gut bacterial isolates paired with longitudinal multiomics data enables mechanistic microbiome research.</title>
        <authorList>
            <person name="Poyet M."/>
            <person name="Groussin M."/>
            <person name="Gibbons S.M."/>
            <person name="Avila-Pacheco J."/>
            <person name="Jiang X."/>
            <person name="Kearney S.M."/>
            <person name="Perrotta A.R."/>
            <person name="Berdy B."/>
            <person name="Zhao S."/>
            <person name="Lieberman T.D."/>
            <person name="Swanson P.K."/>
            <person name="Smith M."/>
            <person name="Roesemann S."/>
            <person name="Alexander J.E."/>
            <person name="Rich S.A."/>
            <person name="Livny J."/>
            <person name="Vlamakis H."/>
            <person name="Clish C."/>
            <person name="Bullock K."/>
            <person name="Deik A."/>
            <person name="Scott J."/>
            <person name="Pierce K.A."/>
            <person name="Xavier R.J."/>
            <person name="Alm E.J."/>
        </authorList>
    </citation>
    <scope>NUCLEOTIDE SEQUENCE [LARGE SCALE GENOMIC DNA]</scope>
    <source>
        <strain evidence="1 2">BIOML-A204</strain>
    </source>
</reference>
<dbReference type="EMBL" id="VVUY01000001">
    <property type="protein sequence ID" value="KAA2564348.1"/>
    <property type="molecule type" value="Genomic_DNA"/>
</dbReference>
<gene>
    <name evidence="1" type="ORF">F2S36_01040</name>
</gene>
<comment type="caution">
    <text evidence="1">The sequence shown here is derived from an EMBL/GenBank/DDBJ whole genome shotgun (WGS) entry which is preliminary data.</text>
</comment>